<evidence type="ECO:0008006" key="3">
    <source>
        <dbReference type="Google" id="ProtNLM"/>
    </source>
</evidence>
<proteinExistence type="predicted"/>
<name>A0ABU3RNG7_9BACL</name>
<accession>A0ABU3RNG7</accession>
<sequence length="230" mass="26348">MPIRIYSEKVTATIRRIKHSSGVELLRTNTKIHFNDEDAVLGTVFMTNPGSYKMSKHADWNSFIKGEKDIEFITGEDSPDATMRSLIGVVRTAYELVGISKPRGYLPIYNISSLIEPDGSRIKNYHNEVVNLLNTNDINPSILCEQEVSEKDHFYNQCKNSSFIIMGFLKNSFKEDVQRLKGWGEEHKQKLVFAADKEGDYTHPFCWLPKPPLKLQAINRLVDVLRIADR</sequence>
<dbReference type="RefSeq" id="WP_315955708.1">
    <property type="nucleotide sequence ID" value="NZ_JAWCUD010000016.1"/>
</dbReference>
<dbReference type="EMBL" id="JAWCUD010000016">
    <property type="protein sequence ID" value="MDU0205835.1"/>
    <property type="molecule type" value="Genomic_DNA"/>
</dbReference>
<evidence type="ECO:0000313" key="1">
    <source>
        <dbReference type="EMBL" id="MDU0205835.1"/>
    </source>
</evidence>
<organism evidence="1 2">
    <name type="scientific">Paenibacillus violae</name>
    <dbReference type="NCBI Taxonomy" id="3077234"/>
    <lineage>
        <taxon>Bacteria</taxon>
        <taxon>Bacillati</taxon>
        <taxon>Bacillota</taxon>
        <taxon>Bacilli</taxon>
        <taxon>Bacillales</taxon>
        <taxon>Paenibacillaceae</taxon>
        <taxon>Paenibacillus</taxon>
    </lineage>
</organism>
<comment type="caution">
    <text evidence="1">The sequence shown here is derived from an EMBL/GenBank/DDBJ whole genome shotgun (WGS) entry which is preliminary data.</text>
</comment>
<reference evidence="1 2" key="1">
    <citation type="submission" date="2023-10" db="EMBL/GenBank/DDBJ databases">
        <title>Paenibacillus strain PFR10 Genome sequencing and assembly.</title>
        <authorList>
            <person name="Kim I."/>
        </authorList>
    </citation>
    <scope>NUCLEOTIDE SEQUENCE [LARGE SCALE GENOMIC DNA]</scope>
    <source>
        <strain evidence="1 2">PFR10</strain>
    </source>
</reference>
<evidence type="ECO:0000313" key="2">
    <source>
        <dbReference type="Proteomes" id="UP001260980"/>
    </source>
</evidence>
<dbReference type="Proteomes" id="UP001260980">
    <property type="component" value="Unassembled WGS sequence"/>
</dbReference>
<protein>
    <recommendedName>
        <fullName evidence="3">Uracil-DNA glycosylase-like domain-containing protein</fullName>
    </recommendedName>
</protein>
<keyword evidence="2" id="KW-1185">Reference proteome</keyword>
<gene>
    <name evidence="1" type="ORF">RQP52_32635</name>
</gene>